<comment type="catalytic activity">
    <reaction evidence="1 5">
        <text>L-glutamyl-[protein] + S-adenosyl-L-methionine = [protein]-L-glutamate 5-O-methyl ester + S-adenosyl-L-homocysteine</text>
        <dbReference type="Rhea" id="RHEA:24452"/>
        <dbReference type="Rhea" id="RHEA-COMP:10208"/>
        <dbReference type="Rhea" id="RHEA-COMP:10311"/>
        <dbReference type="ChEBI" id="CHEBI:29973"/>
        <dbReference type="ChEBI" id="CHEBI:57856"/>
        <dbReference type="ChEBI" id="CHEBI:59789"/>
        <dbReference type="ChEBI" id="CHEBI:82795"/>
        <dbReference type="EC" id="2.1.1.80"/>
    </reaction>
</comment>
<dbReference type="RefSeq" id="WP_020042658.1">
    <property type="nucleotide sequence ID" value="NZ_KE557273.1"/>
</dbReference>
<reference evidence="9" key="1">
    <citation type="journal article" date="2014" name="Stand. Genomic Sci.">
        <title>Genome sequence of the exopolysaccharide-producing Salipiger mucosus type strain (DSM 16094(T)), a moderately halophilic member of the Roseobacter clade.</title>
        <authorList>
            <person name="Riedel T."/>
            <person name="Spring S."/>
            <person name="Fiebig A."/>
            <person name="Petersen J."/>
            <person name="Kyrpides N.C."/>
            <person name="Goker M."/>
            <person name="Klenk H.P."/>
        </authorList>
    </citation>
    <scope>NUCLEOTIDE SEQUENCE [LARGE SCALE GENOMIC DNA]</scope>
    <source>
        <strain evidence="9">DSM 16094</strain>
    </source>
</reference>
<protein>
    <recommendedName>
        <fullName evidence="5">Chemotaxis protein methyltransferase</fullName>
        <ecNumber evidence="5">2.1.1.80</ecNumber>
    </recommendedName>
</protein>
<dbReference type="InterPro" id="IPR022642">
    <property type="entry name" value="CheR_C"/>
</dbReference>
<dbReference type="PRINTS" id="PR00996">
    <property type="entry name" value="CHERMTFRASE"/>
</dbReference>
<feature type="binding site" evidence="6">
    <location>
        <position position="85"/>
    </location>
    <ligand>
        <name>S-adenosyl-L-methionine</name>
        <dbReference type="ChEBI" id="CHEBI:59789"/>
    </ligand>
</feature>
<gene>
    <name evidence="8" type="ORF">Salmuc_02743</name>
</gene>
<dbReference type="SMART" id="SM00138">
    <property type="entry name" value="MeTrc"/>
    <property type="match status" value="1"/>
</dbReference>
<keyword evidence="3 5" id="KW-0808">Transferase</keyword>
<sequence length="293" mass="33131">MILATAETGTGEFGFSDADFRDLARLARAEYGLSLADSKKPLVYSRLARRLRARGVEKFQDYMALLNDDAEADERLELITALTTNVTSFFRERHHFDMLASELLPDCGHHGRIRLWSAGCSSGQEAYSIAMTLRDSLADIDRRDVRVLATDIDPAIVRRAQNGRYPKEEQSAIPAHLSRQFTRRCNSDPDHFEMTDDVGKLVTFAELNLMTTWPFRGPFDGIFCRNVAIYFDQDTQQKLWTRFAEMLRPGGYLFIGHSERVSGPATASFRSVGVTAYRKIVPSEQSTTKGRET</sequence>
<proteinExistence type="predicted"/>
<dbReference type="SUPFAM" id="SSF47757">
    <property type="entry name" value="Chemotaxis receptor methyltransferase CheR, N-terminal domain"/>
    <property type="match status" value="1"/>
</dbReference>
<dbReference type="InterPro" id="IPR022641">
    <property type="entry name" value="CheR_N"/>
</dbReference>
<keyword evidence="9" id="KW-1185">Reference proteome</keyword>
<dbReference type="InterPro" id="IPR026024">
    <property type="entry name" value="Chemotaxis_MeTrfase_CheR"/>
</dbReference>
<evidence type="ECO:0000256" key="4">
    <source>
        <dbReference type="ARBA" id="ARBA00022691"/>
    </source>
</evidence>
<evidence type="ECO:0000256" key="5">
    <source>
        <dbReference type="PIRNR" id="PIRNR000410"/>
    </source>
</evidence>
<dbReference type="InterPro" id="IPR000780">
    <property type="entry name" value="CheR_MeTrfase"/>
</dbReference>
<dbReference type="EC" id="2.1.1.80" evidence="5"/>
<evidence type="ECO:0000256" key="3">
    <source>
        <dbReference type="ARBA" id="ARBA00022679"/>
    </source>
</evidence>
<feature type="domain" description="CheR-type methyltransferase" evidence="7">
    <location>
        <begin position="8"/>
        <end position="282"/>
    </location>
</feature>
<dbReference type="GO" id="GO:0032259">
    <property type="term" value="P:methylation"/>
    <property type="evidence" value="ECO:0007669"/>
    <property type="project" value="UniProtKB-KW"/>
</dbReference>
<keyword evidence="2 5" id="KW-0489">Methyltransferase</keyword>
<feature type="binding site" evidence="6">
    <location>
        <position position="87"/>
    </location>
    <ligand>
        <name>S-adenosyl-L-methionine</name>
        <dbReference type="ChEBI" id="CHEBI:59789"/>
    </ligand>
</feature>
<dbReference type="STRING" id="1123237.Salmuc_02743"/>
<evidence type="ECO:0000313" key="8">
    <source>
        <dbReference type="EMBL" id="EPX85363.1"/>
    </source>
</evidence>
<dbReference type="GO" id="GO:0008983">
    <property type="term" value="F:protein-glutamate O-methyltransferase activity"/>
    <property type="evidence" value="ECO:0007669"/>
    <property type="project" value="UniProtKB-EC"/>
</dbReference>
<accession>S9R0A4</accession>
<dbReference type="CDD" id="cd02440">
    <property type="entry name" value="AdoMet_MTases"/>
    <property type="match status" value="1"/>
</dbReference>
<organism evidence="8 9">
    <name type="scientific">Salipiger mucosus DSM 16094</name>
    <dbReference type="NCBI Taxonomy" id="1123237"/>
    <lineage>
        <taxon>Bacteria</taxon>
        <taxon>Pseudomonadati</taxon>
        <taxon>Pseudomonadota</taxon>
        <taxon>Alphaproteobacteria</taxon>
        <taxon>Rhodobacterales</taxon>
        <taxon>Roseobacteraceae</taxon>
        <taxon>Salipiger</taxon>
    </lineage>
</organism>
<dbReference type="InterPro" id="IPR029063">
    <property type="entry name" value="SAM-dependent_MTases_sf"/>
</dbReference>
<dbReference type="HOGENOM" id="CLU_025854_0_0_5"/>
<dbReference type="Pfam" id="PF01739">
    <property type="entry name" value="CheR"/>
    <property type="match status" value="1"/>
</dbReference>
<feature type="binding site" evidence="6">
    <location>
        <position position="151"/>
    </location>
    <ligand>
        <name>S-adenosyl-L-methionine</name>
        <dbReference type="ChEBI" id="CHEBI:59789"/>
    </ligand>
</feature>
<dbReference type="PANTHER" id="PTHR24422:SF19">
    <property type="entry name" value="CHEMOTAXIS PROTEIN METHYLTRANSFERASE"/>
    <property type="match status" value="1"/>
</dbReference>
<evidence type="ECO:0000256" key="1">
    <source>
        <dbReference type="ARBA" id="ARBA00001541"/>
    </source>
</evidence>
<feature type="binding site" evidence="6">
    <location>
        <begin position="208"/>
        <end position="209"/>
    </location>
    <ligand>
        <name>S-adenosyl-L-methionine</name>
        <dbReference type="ChEBI" id="CHEBI:59789"/>
    </ligand>
</feature>
<dbReference type="Gene3D" id="1.10.155.10">
    <property type="entry name" value="Chemotaxis receptor methyltransferase CheR, N-terminal domain"/>
    <property type="match status" value="1"/>
</dbReference>
<evidence type="ECO:0000313" key="9">
    <source>
        <dbReference type="Proteomes" id="UP000015347"/>
    </source>
</evidence>
<dbReference type="EMBL" id="APVH01000009">
    <property type="protein sequence ID" value="EPX85363.1"/>
    <property type="molecule type" value="Genomic_DNA"/>
</dbReference>
<dbReference type="InterPro" id="IPR036804">
    <property type="entry name" value="CheR_N_sf"/>
</dbReference>
<evidence type="ECO:0000256" key="2">
    <source>
        <dbReference type="ARBA" id="ARBA00022603"/>
    </source>
</evidence>
<dbReference type="Pfam" id="PF03705">
    <property type="entry name" value="CheR_N"/>
    <property type="match status" value="1"/>
</dbReference>
<name>S9R0A4_9RHOB</name>
<dbReference type="SUPFAM" id="SSF53335">
    <property type="entry name" value="S-adenosyl-L-methionine-dependent methyltransferases"/>
    <property type="match status" value="1"/>
</dbReference>
<dbReference type="InterPro" id="IPR050903">
    <property type="entry name" value="Bact_Chemotaxis_MeTrfase"/>
</dbReference>
<keyword evidence="4 5" id="KW-0949">S-adenosyl-L-methionine</keyword>
<dbReference type="PANTHER" id="PTHR24422">
    <property type="entry name" value="CHEMOTAXIS PROTEIN METHYLTRANSFERASE"/>
    <property type="match status" value="1"/>
</dbReference>
<dbReference type="AlphaFoldDB" id="S9R0A4"/>
<dbReference type="PROSITE" id="PS50123">
    <property type="entry name" value="CHER"/>
    <property type="match status" value="1"/>
</dbReference>
<evidence type="ECO:0000256" key="6">
    <source>
        <dbReference type="PIRSR" id="PIRSR000410-1"/>
    </source>
</evidence>
<dbReference type="Proteomes" id="UP000015347">
    <property type="component" value="Unassembled WGS sequence"/>
</dbReference>
<comment type="caution">
    <text evidence="8">The sequence shown here is derived from an EMBL/GenBank/DDBJ whole genome shotgun (WGS) entry which is preliminary data.</text>
</comment>
<dbReference type="PIRSF" id="PIRSF000410">
    <property type="entry name" value="CheR"/>
    <property type="match status" value="1"/>
</dbReference>
<feature type="binding site" evidence="6">
    <location>
        <position position="91"/>
    </location>
    <ligand>
        <name>S-adenosyl-L-methionine</name>
        <dbReference type="ChEBI" id="CHEBI:59789"/>
    </ligand>
</feature>
<comment type="function">
    <text evidence="5">Methylation of the membrane-bound methyl-accepting chemotaxis proteins (MCP) to form gamma-glutamyl methyl ester residues in MCP.</text>
</comment>
<dbReference type="OrthoDB" id="9816309at2"/>
<feature type="binding site" evidence="6">
    <location>
        <position position="125"/>
    </location>
    <ligand>
        <name>S-adenosyl-L-methionine</name>
        <dbReference type="ChEBI" id="CHEBI:59789"/>
    </ligand>
</feature>
<feature type="binding site" evidence="6">
    <location>
        <begin position="225"/>
        <end position="226"/>
    </location>
    <ligand>
        <name>S-adenosyl-L-methionine</name>
        <dbReference type="ChEBI" id="CHEBI:59789"/>
    </ligand>
</feature>
<dbReference type="Gene3D" id="3.40.50.150">
    <property type="entry name" value="Vaccinia Virus protein VP39"/>
    <property type="match status" value="1"/>
</dbReference>
<evidence type="ECO:0000259" key="7">
    <source>
        <dbReference type="PROSITE" id="PS50123"/>
    </source>
</evidence>
<dbReference type="eggNOG" id="COG1352">
    <property type="taxonomic scope" value="Bacteria"/>
</dbReference>